<dbReference type="Gene3D" id="3.40.50.720">
    <property type="entry name" value="NAD(P)-binding Rossmann-like Domain"/>
    <property type="match status" value="1"/>
</dbReference>
<dbReference type="AlphaFoldDB" id="A0A7X1FWG2"/>
<dbReference type="GO" id="GO:0005737">
    <property type="term" value="C:cytoplasm"/>
    <property type="evidence" value="ECO:0007669"/>
    <property type="project" value="TreeGrafter"/>
</dbReference>
<feature type="domain" description="NAD(P)-binding" evidence="2">
    <location>
        <begin position="41"/>
        <end position="221"/>
    </location>
</feature>
<dbReference type="InterPro" id="IPR036291">
    <property type="entry name" value="NAD(P)-bd_dom_sf"/>
</dbReference>
<sequence length="337" mass="36720">MRAPDRHAHQRAGRAARLCPALGRGPPRPARPAVTLIAMTGATGFVGQALLERALSEGYAVRALTRREQPPRPNLTWIHGDLSDPAALARLVRGTEAVIHVAGVVNAPDPAGFEAGNVAGTLGMVEAAKQSGVRRFIAVSSLSAREPALSAYGASKAKAEKLVKASGLDWTIVRPAWIYGPGDRETLDMFKAAKWRVVPMPPKVGRTSVIHVDDLARLLLALVPPLAAVVRKTVEPDDGRPGGWSHYEMARAIGWAVGRRPWVLHLAPRVLALASRLDVALRKDKAKLTADRVGYMVHPDWVVRERARPPKRLWTARIETRQGLCTTADWYRAQGWL</sequence>
<dbReference type="GO" id="GO:0004029">
    <property type="term" value="F:aldehyde dehydrogenase (NAD+) activity"/>
    <property type="evidence" value="ECO:0007669"/>
    <property type="project" value="TreeGrafter"/>
</dbReference>
<reference evidence="3 4" key="1">
    <citation type="submission" date="2020-08" db="EMBL/GenBank/DDBJ databases">
        <title>The genome sequence of type strain Novosphingobium piscinae KCTC 42194.</title>
        <authorList>
            <person name="Liu Y."/>
        </authorList>
    </citation>
    <scope>NUCLEOTIDE SEQUENCE [LARGE SCALE GENOMIC DNA]</scope>
    <source>
        <strain evidence="3 4">KCTC 42194</strain>
    </source>
</reference>
<evidence type="ECO:0000313" key="3">
    <source>
        <dbReference type="EMBL" id="MBC2668258.1"/>
    </source>
</evidence>
<dbReference type="Proteomes" id="UP000551327">
    <property type="component" value="Unassembled WGS sequence"/>
</dbReference>
<gene>
    <name evidence="3" type="ORF">H7F53_03760</name>
</gene>
<comment type="caution">
    <text evidence="3">The sequence shown here is derived from an EMBL/GenBank/DDBJ whole genome shotgun (WGS) entry which is preliminary data.</text>
</comment>
<dbReference type="Pfam" id="PF13460">
    <property type="entry name" value="NAD_binding_10"/>
    <property type="match status" value="1"/>
</dbReference>
<dbReference type="InterPro" id="IPR051783">
    <property type="entry name" value="NAD(P)-dependent_oxidoreduct"/>
</dbReference>
<dbReference type="PANTHER" id="PTHR48079:SF6">
    <property type="entry name" value="NAD(P)-BINDING DOMAIN-CONTAINING PROTEIN-RELATED"/>
    <property type="match status" value="1"/>
</dbReference>
<feature type="compositionally biased region" description="Low complexity" evidence="1">
    <location>
        <begin position="15"/>
        <end position="25"/>
    </location>
</feature>
<dbReference type="PANTHER" id="PTHR48079">
    <property type="entry name" value="PROTEIN YEEZ"/>
    <property type="match status" value="1"/>
</dbReference>
<evidence type="ECO:0000313" key="4">
    <source>
        <dbReference type="Proteomes" id="UP000551327"/>
    </source>
</evidence>
<protein>
    <submittedName>
        <fullName evidence="3">NAD(P)H-binding protein</fullName>
    </submittedName>
</protein>
<evidence type="ECO:0000256" key="1">
    <source>
        <dbReference type="SAM" id="MobiDB-lite"/>
    </source>
</evidence>
<evidence type="ECO:0000259" key="2">
    <source>
        <dbReference type="Pfam" id="PF13460"/>
    </source>
</evidence>
<keyword evidence="4" id="KW-1185">Reference proteome</keyword>
<feature type="region of interest" description="Disordered" evidence="1">
    <location>
        <begin position="1"/>
        <end position="27"/>
    </location>
</feature>
<name>A0A7X1FWG2_9SPHN</name>
<accession>A0A7X1FWG2</accession>
<proteinExistence type="predicted"/>
<dbReference type="SUPFAM" id="SSF51735">
    <property type="entry name" value="NAD(P)-binding Rossmann-fold domains"/>
    <property type="match status" value="1"/>
</dbReference>
<dbReference type="EMBL" id="JACLAX010000003">
    <property type="protein sequence ID" value="MBC2668258.1"/>
    <property type="molecule type" value="Genomic_DNA"/>
</dbReference>
<dbReference type="InterPro" id="IPR016040">
    <property type="entry name" value="NAD(P)-bd_dom"/>
</dbReference>
<organism evidence="3 4">
    <name type="scientific">Novosphingobium piscinae</name>
    <dbReference type="NCBI Taxonomy" id="1507448"/>
    <lineage>
        <taxon>Bacteria</taxon>
        <taxon>Pseudomonadati</taxon>
        <taxon>Pseudomonadota</taxon>
        <taxon>Alphaproteobacteria</taxon>
        <taxon>Sphingomonadales</taxon>
        <taxon>Sphingomonadaceae</taxon>
        <taxon>Novosphingobium</taxon>
    </lineage>
</organism>